<evidence type="ECO:0000313" key="2">
    <source>
        <dbReference type="EMBL" id="KKK73921.1"/>
    </source>
</evidence>
<dbReference type="EMBL" id="LAZR01056562">
    <property type="protein sequence ID" value="KKK73921.1"/>
    <property type="molecule type" value="Genomic_DNA"/>
</dbReference>
<comment type="caution">
    <text evidence="2">The sequence shown here is derived from an EMBL/GenBank/DDBJ whole genome shotgun (WGS) entry which is preliminary data.</text>
</comment>
<evidence type="ECO:0000256" key="1">
    <source>
        <dbReference type="ARBA" id="ARBA00006484"/>
    </source>
</evidence>
<dbReference type="Pfam" id="PF13561">
    <property type="entry name" value="adh_short_C2"/>
    <property type="match status" value="1"/>
</dbReference>
<proteinExistence type="inferred from homology"/>
<feature type="non-terminal residue" evidence="2">
    <location>
        <position position="1"/>
    </location>
</feature>
<gene>
    <name evidence="2" type="ORF">LCGC14_2888980</name>
</gene>
<dbReference type="GO" id="GO:0030497">
    <property type="term" value="P:fatty acid elongation"/>
    <property type="evidence" value="ECO:0007669"/>
    <property type="project" value="TreeGrafter"/>
</dbReference>
<comment type="similarity">
    <text evidence="1">Belongs to the short-chain dehydrogenases/reductases (SDR) family.</text>
</comment>
<evidence type="ECO:0008006" key="3">
    <source>
        <dbReference type="Google" id="ProtNLM"/>
    </source>
</evidence>
<dbReference type="PANTHER" id="PTHR42760">
    <property type="entry name" value="SHORT-CHAIN DEHYDROGENASES/REDUCTASES FAMILY MEMBER"/>
    <property type="match status" value="1"/>
</dbReference>
<dbReference type="InterPro" id="IPR002347">
    <property type="entry name" value="SDR_fam"/>
</dbReference>
<sequence length="258" mass="27218">VMVLDQFSLPGKAALVIGASGPIGRAAAVALAEAGADVAVATTTRARKEEVAANSCANEIWALDRKGFAQTIDAASESDVDGLVQRAVAEMGRLDVLVNAHDLPFAKPLTEITPEEWRRVVDVNLTGVYLACRAAAEPMLSQGSGRMINVVSLLAERGMVNGSAYCAAQAGVMNLTRALALEWARSGINVNAIGAGWTEGMAFLADDDARHQLERYLPDKRLARPEEIAGVVVYMASDAADYLTGQVVWIEGGALSHV</sequence>
<dbReference type="PRINTS" id="PR00081">
    <property type="entry name" value="GDHRDH"/>
</dbReference>
<organism evidence="2">
    <name type="scientific">marine sediment metagenome</name>
    <dbReference type="NCBI Taxonomy" id="412755"/>
    <lineage>
        <taxon>unclassified sequences</taxon>
        <taxon>metagenomes</taxon>
        <taxon>ecological metagenomes</taxon>
    </lineage>
</organism>
<accession>A0A0F9AP01</accession>
<dbReference type="SUPFAM" id="SSF51735">
    <property type="entry name" value="NAD(P)-binding Rossmann-fold domains"/>
    <property type="match status" value="1"/>
</dbReference>
<dbReference type="PRINTS" id="PR00080">
    <property type="entry name" value="SDRFAMILY"/>
</dbReference>
<reference evidence="2" key="1">
    <citation type="journal article" date="2015" name="Nature">
        <title>Complex archaea that bridge the gap between prokaryotes and eukaryotes.</title>
        <authorList>
            <person name="Spang A."/>
            <person name="Saw J.H."/>
            <person name="Jorgensen S.L."/>
            <person name="Zaremba-Niedzwiedzka K."/>
            <person name="Martijn J."/>
            <person name="Lind A.E."/>
            <person name="van Eijk R."/>
            <person name="Schleper C."/>
            <person name="Guy L."/>
            <person name="Ettema T.J."/>
        </authorList>
    </citation>
    <scope>NUCLEOTIDE SEQUENCE</scope>
</reference>
<dbReference type="PANTHER" id="PTHR42760:SF40">
    <property type="entry name" value="3-OXOACYL-[ACYL-CARRIER-PROTEIN] REDUCTASE, CHLOROPLASTIC"/>
    <property type="match status" value="1"/>
</dbReference>
<name>A0A0F9AP01_9ZZZZ</name>
<dbReference type="InterPro" id="IPR036291">
    <property type="entry name" value="NAD(P)-bd_dom_sf"/>
</dbReference>
<dbReference type="Gene3D" id="3.40.50.720">
    <property type="entry name" value="NAD(P)-binding Rossmann-like Domain"/>
    <property type="match status" value="1"/>
</dbReference>
<dbReference type="AlphaFoldDB" id="A0A0F9AP01"/>
<protein>
    <recommendedName>
        <fullName evidence="3">SDR family oxidoreductase</fullName>
    </recommendedName>
</protein>
<dbReference type="GO" id="GO:0016616">
    <property type="term" value="F:oxidoreductase activity, acting on the CH-OH group of donors, NAD or NADP as acceptor"/>
    <property type="evidence" value="ECO:0007669"/>
    <property type="project" value="TreeGrafter"/>
</dbReference>
<dbReference type="FunFam" id="3.40.50.720:FF:000084">
    <property type="entry name" value="Short-chain dehydrogenase reductase"/>
    <property type="match status" value="1"/>
</dbReference>